<dbReference type="Proteomes" id="UP000887116">
    <property type="component" value="Unassembled WGS sequence"/>
</dbReference>
<proteinExistence type="predicted"/>
<keyword evidence="2" id="KW-1185">Reference proteome</keyword>
<evidence type="ECO:0000313" key="1">
    <source>
        <dbReference type="EMBL" id="GFR11126.1"/>
    </source>
</evidence>
<sequence length="77" mass="8794">MWSGAKACMASWYYWWCGIKKVRSYIEMIGSVGYQGKRCQLLRCPRVSLVAASREKQKETAPFVCRLTRSIIVSNVG</sequence>
<dbReference type="EMBL" id="BMAO01036507">
    <property type="protein sequence ID" value="GFR11126.1"/>
    <property type="molecule type" value="Genomic_DNA"/>
</dbReference>
<dbReference type="AlphaFoldDB" id="A0A8X6LHK8"/>
<accession>A0A8X6LHK8</accession>
<name>A0A8X6LHK8_TRICU</name>
<comment type="caution">
    <text evidence="1">The sequence shown here is derived from an EMBL/GenBank/DDBJ whole genome shotgun (WGS) entry which is preliminary data.</text>
</comment>
<gene>
    <name evidence="1" type="ORF">TNCT_328341</name>
</gene>
<protein>
    <submittedName>
        <fullName evidence="1">Uncharacterized protein</fullName>
    </submittedName>
</protein>
<organism evidence="1 2">
    <name type="scientific">Trichonephila clavata</name>
    <name type="common">Joro spider</name>
    <name type="synonym">Nephila clavata</name>
    <dbReference type="NCBI Taxonomy" id="2740835"/>
    <lineage>
        <taxon>Eukaryota</taxon>
        <taxon>Metazoa</taxon>
        <taxon>Ecdysozoa</taxon>
        <taxon>Arthropoda</taxon>
        <taxon>Chelicerata</taxon>
        <taxon>Arachnida</taxon>
        <taxon>Araneae</taxon>
        <taxon>Araneomorphae</taxon>
        <taxon>Entelegynae</taxon>
        <taxon>Araneoidea</taxon>
        <taxon>Nephilidae</taxon>
        <taxon>Trichonephila</taxon>
    </lineage>
</organism>
<evidence type="ECO:0000313" key="2">
    <source>
        <dbReference type="Proteomes" id="UP000887116"/>
    </source>
</evidence>
<reference evidence="1" key="1">
    <citation type="submission" date="2020-07" db="EMBL/GenBank/DDBJ databases">
        <title>Multicomponent nature underlies the extraordinary mechanical properties of spider dragline silk.</title>
        <authorList>
            <person name="Kono N."/>
            <person name="Nakamura H."/>
            <person name="Mori M."/>
            <person name="Yoshida Y."/>
            <person name="Ohtoshi R."/>
            <person name="Malay A.D."/>
            <person name="Moran D.A.P."/>
            <person name="Tomita M."/>
            <person name="Numata K."/>
            <person name="Arakawa K."/>
        </authorList>
    </citation>
    <scope>NUCLEOTIDE SEQUENCE</scope>
</reference>